<evidence type="ECO:0000313" key="2">
    <source>
        <dbReference type="EMBL" id="CUA94637.1"/>
    </source>
</evidence>
<dbReference type="AlphaFoldDB" id="A0A0K6HUF0"/>
<keyword evidence="3" id="KW-1185">Reference proteome</keyword>
<dbReference type="Proteomes" id="UP000183900">
    <property type="component" value="Unassembled WGS sequence"/>
</dbReference>
<name>A0A0K6HUF0_9HYPH</name>
<sequence>MPRISITCLALLLASSLAGKAVAQPDTFTTEELVTGFNATVFGLEYRTWSWQPYMVKKFAKPVRFRIFSLSHKDRRAEVEVFIAEMDRKIAGISIQVASATEEPNFDVYIVDRHQYEDVVRQSVYKDMTADAPGRCLVRVESGRRGIKNSRAVIVSDEGDFLFRRCLVEELLQGLGPMNDDDRLVHSVFNDSSRHNRFTVFDQLILNILYDPRIKPGMSPSEAEKVLPVVVRDARRRIQP</sequence>
<proteinExistence type="predicted"/>
<feature type="signal peptide" evidence="1">
    <location>
        <begin position="1"/>
        <end position="23"/>
    </location>
</feature>
<dbReference type="EMBL" id="CYHE01000003">
    <property type="protein sequence ID" value="CUA94637.1"/>
    <property type="molecule type" value="Genomic_DNA"/>
</dbReference>
<gene>
    <name evidence="2" type="ORF">Ga0061067_103251</name>
</gene>
<dbReference type="OrthoDB" id="3295600at2"/>
<organism evidence="2 3">
    <name type="scientific">Pannonibacter indicus</name>
    <dbReference type="NCBI Taxonomy" id="466044"/>
    <lineage>
        <taxon>Bacteria</taxon>
        <taxon>Pseudomonadati</taxon>
        <taxon>Pseudomonadota</taxon>
        <taxon>Alphaproteobacteria</taxon>
        <taxon>Hyphomicrobiales</taxon>
        <taxon>Stappiaceae</taxon>
        <taxon>Pannonibacter</taxon>
    </lineage>
</organism>
<protein>
    <recommendedName>
        <fullName evidence="4">DUF2927 domain-containing protein</fullName>
    </recommendedName>
</protein>
<accession>A0A0K6HUF0</accession>
<evidence type="ECO:0008006" key="4">
    <source>
        <dbReference type="Google" id="ProtNLM"/>
    </source>
</evidence>
<reference evidence="3" key="1">
    <citation type="submission" date="2015-08" db="EMBL/GenBank/DDBJ databases">
        <authorList>
            <person name="Varghese N."/>
        </authorList>
    </citation>
    <scope>NUCLEOTIDE SEQUENCE [LARGE SCALE GENOMIC DNA]</scope>
    <source>
        <strain evidence="3">DSM 23407</strain>
    </source>
</reference>
<evidence type="ECO:0000313" key="3">
    <source>
        <dbReference type="Proteomes" id="UP000183900"/>
    </source>
</evidence>
<dbReference type="RefSeq" id="WP_055455288.1">
    <property type="nucleotide sequence ID" value="NZ_CYHE01000003.1"/>
</dbReference>
<evidence type="ECO:0000256" key="1">
    <source>
        <dbReference type="SAM" id="SignalP"/>
    </source>
</evidence>
<keyword evidence="1" id="KW-0732">Signal</keyword>
<feature type="chain" id="PRO_5005504900" description="DUF2927 domain-containing protein" evidence="1">
    <location>
        <begin position="24"/>
        <end position="240"/>
    </location>
</feature>
<dbReference type="Pfam" id="PF11150">
    <property type="entry name" value="DUF2927"/>
    <property type="match status" value="1"/>
</dbReference>
<dbReference type="InterPro" id="IPR021323">
    <property type="entry name" value="DUF2927"/>
</dbReference>